<proteinExistence type="predicted"/>
<name>A0ABV6BM34_9FLAO</name>
<reference evidence="1 2" key="1">
    <citation type="submission" date="2024-09" db="EMBL/GenBank/DDBJ databases">
        <authorList>
            <person name="Sun Q."/>
            <person name="Mori K."/>
        </authorList>
    </citation>
    <scope>NUCLEOTIDE SEQUENCE [LARGE SCALE GENOMIC DNA]</scope>
    <source>
        <strain evidence="1 2">CGMCC 1.12926</strain>
    </source>
</reference>
<dbReference type="Proteomes" id="UP001589734">
    <property type="component" value="Unassembled WGS sequence"/>
</dbReference>
<protein>
    <submittedName>
        <fullName evidence="1">Uncharacterized protein</fullName>
    </submittedName>
</protein>
<comment type="caution">
    <text evidence="1">The sequence shown here is derived from an EMBL/GenBank/DDBJ whole genome shotgun (WGS) entry which is preliminary data.</text>
</comment>
<sequence>MINKNVYLNLKLSDFVGDQYNTIEDFTYADVLGKSTLVGYHIIFFNRIESELGALIINDLGDNHQLIDLANRILKTISFDFNIGQKYSDTLTKTFGAYQYKDSVFEDITRFYFLKKDFLIILGISDKNVLKTIEIVMDSEIIRNRMN</sequence>
<dbReference type="EMBL" id="JBHLYW010000007">
    <property type="protein sequence ID" value="MFC0076506.1"/>
    <property type="molecule type" value="Genomic_DNA"/>
</dbReference>
<gene>
    <name evidence="1" type="ORF">ACFFLS_05610</name>
</gene>
<accession>A0ABV6BM34</accession>
<dbReference type="RefSeq" id="WP_379685545.1">
    <property type="nucleotide sequence ID" value="NZ_JBHLYW010000007.1"/>
</dbReference>
<keyword evidence="2" id="KW-1185">Reference proteome</keyword>
<evidence type="ECO:0000313" key="2">
    <source>
        <dbReference type="Proteomes" id="UP001589734"/>
    </source>
</evidence>
<organism evidence="1 2">
    <name type="scientific">Flavobacterium procerum</name>
    <dbReference type="NCBI Taxonomy" id="1455569"/>
    <lineage>
        <taxon>Bacteria</taxon>
        <taxon>Pseudomonadati</taxon>
        <taxon>Bacteroidota</taxon>
        <taxon>Flavobacteriia</taxon>
        <taxon>Flavobacteriales</taxon>
        <taxon>Flavobacteriaceae</taxon>
        <taxon>Flavobacterium</taxon>
    </lineage>
</organism>
<evidence type="ECO:0000313" key="1">
    <source>
        <dbReference type="EMBL" id="MFC0076506.1"/>
    </source>
</evidence>